<gene>
    <name evidence="2" type="ORF">SHERM_22239</name>
</gene>
<dbReference type="EMBL" id="CACSLK010026072">
    <property type="protein sequence ID" value="CAA0825463.1"/>
    <property type="molecule type" value="Genomic_DNA"/>
</dbReference>
<evidence type="ECO:0000313" key="3">
    <source>
        <dbReference type="Proteomes" id="UP001153555"/>
    </source>
</evidence>
<dbReference type="AlphaFoldDB" id="A0A9N7N2S4"/>
<dbReference type="InterPro" id="IPR050942">
    <property type="entry name" value="F-box_BR-signaling"/>
</dbReference>
<feature type="domain" description="KIB1-4 beta-propeller" evidence="1">
    <location>
        <begin position="75"/>
        <end position="392"/>
    </location>
</feature>
<dbReference type="Pfam" id="PF03478">
    <property type="entry name" value="Beta-prop_KIB1-4"/>
    <property type="match status" value="1"/>
</dbReference>
<protein>
    <recommendedName>
        <fullName evidence="1">KIB1-4 beta-propeller domain-containing protein</fullName>
    </recommendedName>
</protein>
<name>A0A9N7N2S4_STRHE</name>
<evidence type="ECO:0000259" key="1">
    <source>
        <dbReference type="Pfam" id="PF03478"/>
    </source>
</evidence>
<dbReference type="PANTHER" id="PTHR44259:SF37">
    <property type="entry name" value="DUF1618 DOMAIN-CONTAINING PROTEIN"/>
    <property type="match status" value="1"/>
</dbReference>
<dbReference type="Proteomes" id="UP001153555">
    <property type="component" value="Unassembled WGS sequence"/>
</dbReference>
<proteinExistence type="predicted"/>
<sequence>MAYSSLLRRGPGFAGFSISGKWSRDCNWSCRRGMSTAALVSPEKINTSSSPWLILRPVYEAGAACTAATTLTYKFYNLAENRVETRRVPQIPSDLSFRGSSGGGWVSLVQPETHDLLLYNPISHRRIKLPPSYRPSVDLNSAPILHKSFLTCSPDTENCVAVSLTYCGACMAVCCPLSSDDWKWFGTNFKDNYDLDCANSKDNYYRDCVYSTTQHTLFALTDNFQLEAWDLTAASPKLIRIIGEFSNILNHEETMMKKKELIQSRDDLTCWHWYHLVIAGEDLLVVTHYVVESVNSDGVYFDYYLEESPSDLSSATIDFDVHRYDPKDGDLKYVEGSCLGGWALFVGQYNHSVALRARDFPELKPNSIYFTDVKSDPWERNDGGNHDIGIFSYEDKTVSPCYYPCDPANLKPIFPEPMWFFPS</sequence>
<keyword evidence="3" id="KW-1185">Reference proteome</keyword>
<comment type="caution">
    <text evidence="2">The sequence shown here is derived from an EMBL/GenBank/DDBJ whole genome shotgun (WGS) entry which is preliminary data.</text>
</comment>
<reference evidence="2" key="1">
    <citation type="submission" date="2019-12" db="EMBL/GenBank/DDBJ databases">
        <authorList>
            <person name="Scholes J."/>
        </authorList>
    </citation>
    <scope>NUCLEOTIDE SEQUENCE</scope>
</reference>
<dbReference type="PANTHER" id="PTHR44259">
    <property type="entry name" value="OS07G0183000 PROTEIN-RELATED"/>
    <property type="match status" value="1"/>
</dbReference>
<dbReference type="OrthoDB" id="642536at2759"/>
<accession>A0A9N7N2S4</accession>
<organism evidence="2 3">
    <name type="scientific">Striga hermonthica</name>
    <name type="common">Purple witchweed</name>
    <name type="synonym">Buchnera hermonthica</name>
    <dbReference type="NCBI Taxonomy" id="68872"/>
    <lineage>
        <taxon>Eukaryota</taxon>
        <taxon>Viridiplantae</taxon>
        <taxon>Streptophyta</taxon>
        <taxon>Embryophyta</taxon>
        <taxon>Tracheophyta</taxon>
        <taxon>Spermatophyta</taxon>
        <taxon>Magnoliopsida</taxon>
        <taxon>eudicotyledons</taxon>
        <taxon>Gunneridae</taxon>
        <taxon>Pentapetalae</taxon>
        <taxon>asterids</taxon>
        <taxon>lamiids</taxon>
        <taxon>Lamiales</taxon>
        <taxon>Orobanchaceae</taxon>
        <taxon>Buchnereae</taxon>
        <taxon>Striga</taxon>
    </lineage>
</organism>
<evidence type="ECO:0000313" key="2">
    <source>
        <dbReference type="EMBL" id="CAA0825463.1"/>
    </source>
</evidence>
<dbReference type="InterPro" id="IPR005174">
    <property type="entry name" value="KIB1-4_b-propeller"/>
</dbReference>